<dbReference type="EMBL" id="CP010786">
    <property type="protein sequence ID" value="ATF08044.1"/>
    <property type="molecule type" value="Genomic_DNA"/>
</dbReference>
<feature type="region of interest" description="Disordered" evidence="1">
    <location>
        <begin position="1"/>
        <end position="22"/>
    </location>
</feature>
<evidence type="ECO:0000313" key="3">
    <source>
        <dbReference type="Proteomes" id="UP000217545"/>
    </source>
</evidence>
<name>A0AAD0EEX8_9RHOB</name>
<dbReference type="Proteomes" id="UP000217545">
    <property type="component" value="Plasmid pP63_b"/>
</dbReference>
<dbReference type="AlphaFoldDB" id="A0AAD0EEX8"/>
<keyword evidence="2" id="KW-0614">Plasmid</keyword>
<sequence length="230" mass="25706">MSTDSKQLTIAPPDPDRPPLASNAFHAARTANTTLTTPFPYVTEECLVPGIALFQGDLGDAGMGHFHHTNSVDETFLCLASKGSAVRTGTLMVGPRSHHVGSFFENERDPENVMLMIVVQRQSAKGVRQHEGLTFHCHKCQNVMLDHEFDVENYNEIRGPVPGYFAPLETLLKSFEFGKEYNDSVDVRTCSKCGHVHDKFPMHVWGWTNYHTNYEASEHCRDLLIEATSA</sequence>
<geneLocation type="plasmid" evidence="3">
    <name>pp63_b</name>
</geneLocation>
<gene>
    <name evidence="2" type="ORF">PhaeoP63_04012</name>
</gene>
<protein>
    <submittedName>
        <fullName evidence="2">Uncharacterized protein</fullName>
    </submittedName>
</protein>
<dbReference type="GeneID" id="31848491"/>
<dbReference type="RefSeq" id="WP_024099492.1">
    <property type="nucleotide sequence ID" value="NZ_CP010591.1"/>
</dbReference>
<accession>A0AAD0EEX8</accession>
<organism evidence="2 3">
    <name type="scientific">Phaeobacter gallaeciensis</name>
    <dbReference type="NCBI Taxonomy" id="60890"/>
    <lineage>
        <taxon>Bacteria</taxon>
        <taxon>Pseudomonadati</taxon>
        <taxon>Pseudomonadota</taxon>
        <taxon>Alphaproteobacteria</taxon>
        <taxon>Rhodobacterales</taxon>
        <taxon>Roseobacteraceae</taxon>
        <taxon>Phaeobacter</taxon>
    </lineage>
</organism>
<evidence type="ECO:0000313" key="2">
    <source>
        <dbReference type="EMBL" id="ATF08044.1"/>
    </source>
</evidence>
<reference evidence="2 3" key="1">
    <citation type="journal article" date="2017" name="Front. Microbiol.">
        <title>Phaeobacter piscinae sp. nov., a species of the Roseobacter group and potential aquaculture probiont.</title>
        <authorList>
            <person name="Sonnenschein E.C."/>
            <person name="Phippen C.B.W."/>
            <person name="Nielsen K.F."/>
            <person name="Mateiu R.V."/>
            <person name="Melchiorsen J."/>
            <person name="Gram L."/>
            <person name="Overmann J."/>
            <person name="Freese H.M."/>
        </authorList>
    </citation>
    <scope>NUCLEOTIDE SEQUENCE [LARGE SCALE GENOMIC DNA]</scope>
    <source>
        <strain evidence="2 3">P63</strain>
    </source>
</reference>
<evidence type="ECO:0000256" key="1">
    <source>
        <dbReference type="SAM" id="MobiDB-lite"/>
    </source>
</evidence>
<proteinExistence type="predicted"/>